<evidence type="ECO:0000256" key="4">
    <source>
        <dbReference type="SAM" id="MobiDB-lite"/>
    </source>
</evidence>
<feature type="compositionally biased region" description="Basic residues" evidence="4">
    <location>
        <begin position="246"/>
        <end position="255"/>
    </location>
</feature>
<evidence type="ECO:0000259" key="5">
    <source>
        <dbReference type="PROSITE" id="PS50949"/>
    </source>
</evidence>
<evidence type="ECO:0000313" key="6">
    <source>
        <dbReference type="EMBL" id="GGD73693.1"/>
    </source>
</evidence>
<dbReference type="PRINTS" id="PR00035">
    <property type="entry name" value="HTHGNTR"/>
</dbReference>
<dbReference type="AlphaFoldDB" id="A0A069PD78"/>
<dbReference type="Proteomes" id="UP000597138">
    <property type="component" value="Unassembled WGS sequence"/>
</dbReference>
<dbReference type="eggNOG" id="COG2186">
    <property type="taxonomic scope" value="Bacteria"/>
</dbReference>
<dbReference type="GO" id="GO:0003677">
    <property type="term" value="F:DNA binding"/>
    <property type="evidence" value="ECO:0007669"/>
    <property type="project" value="UniProtKB-KW"/>
</dbReference>
<evidence type="ECO:0000256" key="2">
    <source>
        <dbReference type="ARBA" id="ARBA00023125"/>
    </source>
</evidence>
<dbReference type="STRING" id="1071679.BG57_31415"/>
<dbReference type="PANTHER" id="PTHR43537">
    <property type="entry name" value="TRANSCRIPTIONAL REGULATOR, GNTR FAMILY"/>
    <property type="match status" value="1"/>
</dbReference>
<dbReference type="PANTHER" id="PTHR43537:SF5">
    <property type="entry name" value="UXU OPERON TRANSCRIPTIONAL REGULATOR"/>
    <property type="match status" value="1"/>
</dbReference>
<organism evidence="7 8">
    <name type="scientific">Caballeronia grimmiae</name>
    <dbReference type="NCBI Taxonomy" id="1071679"/>
    <lineage>
        <taxon>Bacteria</taxon>
        <taxon>Pseudomonadati</taxon>
        <taxon>Pseudomonadota</taxon>
        <taxon>Betaproteobacteria</taxon>
        <taxon>Burkholderiales</taxon>
        <taxon>Burkholderiaceae</taxon>
        <taxon>Caballeronia</taxon>
    </lineage>
</organism>
<evidence type="ECO:0000313" key="7">
    <source>
        <dbReference type="EMBL" id="KDR35261.1"/>
    </source>
</evidence>
<dbReference type="Pfam" id="PF00392">
    <property type="entry name" value="GntR"/>
    <property type="match status" value="1"/>
</dbReference>
<dbReference type="GO" id="GO:0003700">
    <property type="term" value="F:DNA-binding transcription factor activity"/>
    <property type="evidence" value="ECO:0007669"/>
    <property type="project" value="InterPro"/>
</dbReference>
<dbReference type="CDD" id="cd07377">
    <property type="entry name" value="WHTH_GntR"/>
    <property type="match status" value="1"/>
</dbReference>
<feature type="region of interest" description="Disordered" evidence="4">
    <location>
        <begin position="230"/>
        <end position="255"/>
    </location>
</feature>
<dbReference type="EMBL" id="BMEG01000004">
    <property type="protein sequence ID" value="GGD73693.1"/>
    <property type="molecule type" value="Genomic_DNA"/>
</dbReference>
<dbReference type="SUPFAM" id="SSF46785">
    <property type="entry name" value="Winged helix' DNA-binding domain"/>
    <property type="match status" value="1"/>
</dbReference>
<dbReference type="Gene3D" id="1.20.120.530">
    <property type="entry name" value="GntR ligand-binding domain-like"/>
    <property type="match status" value="1"/>
</dbReference>
<dbReference type="InterPro" id="IPR011711">
    <property type="entry name" value="GntR_C"/>
</dbReference>
<gene>
    <name evidence="7" type="ORF">BG57_31415</name>
    <name evidence="6" type="ORF">GCM10010985_30160</name>
</gene>
<keyword evidence="9" id="KW-1185">Reference proteome</keyword>
<protein>
    <submittedName>
        <fullName evidence="7">GntR family transcriptional regulator</fullName>
    </submittedName>
</protein>
<keyword evidence="1" id="KW-0805">Transcription regulation</keyword>
<reference evidence="6" key="4">
    <citation type="submission" date="2024-05" db="EMBL/GenBank/DDBJ databases">
        <authorList>
            <person name="Sun Q."/>
            <person name="Zhou Y."/>
        </authorList>
    </citation>
    <scope>NUCLEOTIDE SEQUENCE</scope>
    <source>
        <strain evidence="6">CGMCC 1.11013</strain>
    </source>
</reference>
<keyword evidence="3" id="KW-0804">Transcription</keyword>
<dbReference type="InterPro" id="IPR036390">
    <property type="entry name" value="WH_DNA-bd_sf"/>
</dbReference>
<dbReference type="InterPro" id="IPR036388">
    <property type="entry name" value="WH-like_DNA-bd_sf"/>
</dbReference>
<dbReference type="OrthoDB" id="5296437at2"/>
<name>A0A069PD78_9BURK</name>
<dbReference type="Pfam" id="PF07729">
    <property type="entry name" value="FCD"/>
    <property type="match status" value="1"/>
</dbReference>
<accession>A0A069PD78</accession>
<dbReference type="SUPFAM" id="SSF48008">
    <property type="entry name" value="GntR ligand-binding domain-like"/>
    <property type="match status" value="1"/>
</dbReference>
<dbReference type="InterPro" id="IPR008920">
    <property type="entry name" value="TF_FadR/GntR_C"/>
</dbReference>
<keyword evidence="2" id="KW-0238">DNA-binding</keyword>
<evidence type="ECO:0000256" key="1">
    <source>
        <dbReference type="ARBA" id="ARBA00023015"/>
    </source>
</evidence>
<feature type="compositionally biased region" description="Low complexity" evidence="4">
    <location>
        <begin position="234"/>
        <end position="245"/>
    </location>
</feature>
<dbReference type="SMART" id="SM00895">
    <property type="entry name" value="FCD"/>
    <property type="match status" value="1"/>
</dbReference>
<dbReference type="EMBL" id="JFHE01000008">
    <property type="protein sequence ID" value="KDR35261.1"/>
    <property type="molecule type" value="Genomic_DNA"/>
</dbReference>
<reference evidence="9" key="3">
    <citation type="journal article" date="2019" name="Int. J. Syst. Evol. Microbiol.">
        <title>The Global Catalogue of Microorganisms (GCM) 10K type strain sequencing project: providing services to taxonomists for standard genome sequencing and annotation.</title>
        <authorList>
            <consortium name="The Broad Institute Genomics Platform"/>
            <consortium name="The Broad Institute Genome Sequencing Center for Infectious Disease"/>
            <person name="Wu L."/>
            <person name="Ma J."/>
        </authorList>
    </citation>
    <scope>NUCLEOTIDE SEQUENCE [LARGE SCALE GENOMIC DNA]</scope>
    <source>
        <strain evidence="9">CGMCC 1.11013</strain>
    </source>
</reference>
<comment type="caution">
    <text evidence="7">The sequence shown here is derived from an EMBL/GenBank/DDBJ whole genome shotgun (WGS) entry which is preliminary data.</text>
</comment>
<dbReference type="Proteomes" id="UP000027439">
    <property type="component" value="Unassembled WGS sequence"/>
</dbReference>
<dbReference type="SMART" id="SM00345">
    <property type="entry name" value="HTH_GNTR"/>
    <property type="match status" value="1"/>
</dbReference>
<feature type="domain" description="HTH gntR-type" evidence="5">
    <location>
        <begin position="9"/>
        <end position="77"/>
    </location>
</feature>
<sequence length="255" mass="27746">MPIKAIEPQRLYRKISDQLRALIMSGEFPVGTRLPTERDLAVQLGVSRPSLREALIALEVEGLIEVRVSSGIYVRATRQQRNNDVLDLSSEEGPLELIRARKLVEGEVAATAAKTGRAAQFKAIEEAIDAMETQIAAGIDPLEADRLFHVSLAEATGNSVLVGLVTRLFDARMGPLFDLLNSHFDTTAVWAQAVAEHRAILAALRAKNATAARAAMHKHMDSSFKRLTSSLTQDAAPDDVTAPARPARRPSKRPA</sequence>
<dbReference type="RefSeq" id="WP_035963217.1">
    <property type="nucleotide sequence ID" value="NZ_BMEG01000004.1"/>
</dbReference>
<dbReference type="PROSITE" id="PS50949">
    <property type="entry name" value="HTH_GNTR"/>
    <property type="match status" value="1"/>
</dbReference>
<proteinExistence type="predicted"/>
<evidence type="ECO:0000313" key="8">
    <source>
        <dbReference type="Proteomes" id="UP000027439"/>
    </source>
</evidence>
<reference evidence="7 8" key="2">
    <citation type="submission" date="2014-03" db="EMBL/GenBank/DDBJ databases">
        <title>Draft Genome Sequences of Four Burkholderia Strains.</title>
        <authorList>
            <person name="Liu X.Y."/>
            <person name="Li C.X."/>
            <person name="Xu J.H."/>
        </authorList>
    </citation>
    <scope>NUCLEOTIDE SEQUENCE [LARGE SCALE GENOMIC DNA]</scope>
    <source>
        <strain evidence="7 8">R27</strain>
    </source>
</reference>
<reference evidence="6" key="1">
    <citation type="journal article" date="2014" name="Int. J. Syst. Evol. Microbiol.">
        <title>Complete genome of a new Firmicutes species belonging to the dominant human colonic microbiota ('Ruminococcus bicirculans') reveals two chromosomes and a selective capacity to utilize plant glucans.</title>
        <authorList>
            <consortium name="NISC Comparative Sequencing Program"/>
            <person name="Wegmann U."/>
            <person name="Louis P."/>
            <person name="Goesmann A."/>
            <person name="Henrissat B."/>
            <person name="Duncan S.H."/>
            <person name="Flint H.J."/>
        </authorList>
    </citation>
    <scope>NUCLEOTIDE SEQUENCE</scope>
    <source>
        <strain evidence="6">CGMCC 1.11013</strain>
    </source>
</reference>
<evidence type="ECO:0000256" key="3">
    <source>
        <dbReference type="ARBA" id="ARBA00023163"/>
    </source>
</evidence>
<dbReference type="InterPro" id="IPR000524">
    <property type="entry name" value="Tscrpt_reg_HTH_GntR"/>
</dbReference>
<dbReference type="Gene3D" id="1.10.10.10">
    <property type="entry name" value="Winged helix-like DNA-binding domain superfamily/Winged helix DNA-binding domain"/>
    <property type="match status" value="1"/>
</dbReference>
<evidence type="ECO:0000313" key="9">
    <source>
        <dbReference type="Proteomes" id="UP000597138"/>
    </source>
</evidence>